<reference evidence="1 2" key="1">
    <citation type="submission" date="2021-05" db="EMBL/GenBank/DDBJ databases">
        <title>Genetic and Functional Diversity in Clade A Lucinid endosymbionts from the Bahamas.</title>
        <authorList>
            <person name="Giani N.M."/>
            <person name="Engel A.S."/>
            <person name="Campbell B.J."/>
        </authorList>
    </citation>
    <scope>NUCLEOTIDE SEQUENCE [LARGE SCALE GENOMIC DNA]</scope>
    <source>
        <strain evidence="1">LUC16012Gg_MoonRockCtena</strain>
    </source>
</reference>
<dbReference type="SUPFAM" id="SSF75169">
    <property type="entry name" value="DsrEFH-like"/>
    <property type="match status" value="1"/>
</dbReference>
<dbReference type="InterPro" id="IPR027396">
    <property type="entry name" value="DsrEFH-like"/>
</dbReference>
<comment type="caution">
    <text evidence="1">The sequence shown here is derived from an EMBL/GenBank/DDBJ whole genome shotgun (WGS) entry which is preliminary data.</text>
</comment>
<evidence type="ECO:0000313" key="1">
    <source>
        <dbReference type="EMBL" id="MBT2987766.1"/>
    </source>
</evidence>
<sequence>MSEQKQLVVIVTRGCDDERASVAWSVANGGIASGYKVTMFLVSAGADWARKGAAEHARPNPLDPPVTEMMQNVLDNEGAILVCPPCAKVRGYEPDNLIPGVQLAGSTAMLGVVSEGASTLTF</sequence>
<dbReference type="Pfam" id="PF02635">
    <property type="entry name" value="DsrE"/>
    <property type="match status" value="1"/>
</dbReference>
<dbReference type="Proteomes" id="UP000770889">
    <property type="component" value="Unassembled WGS sequence"/>
</dbReference>
<accession>A0A944QTL6</accession>
<dbReference type="EMBL" id="JAHHGM010000002">
    <property type="protein sequence ID" value="MBT2987766.1"/>
    <property type="molecule type" value="Genomic_DNA"/>
</dbReference>
<protein>
    <submittedName>
        <fullName evidence="1">DsrE family protein</fullName>
    </submittedName>
</protein>
<dbReference type="AlphaFoldDB" id="A0A944QTL6"/>
<dbReference type="Gene3D" id="3.40.1260.10">
    <property type="entry name" value="DsrEFH-like"/>
    <property type="match status" value="1"/>
</dbReference>
<name>A0A944QTL6_9GAMM</name>
<proteinExistence type="predicted"/>
<organism evidence="1 2">
    <name type="scientific">Candidatus Thiodiazotropha taylori</name>
    <dbReference type="NCBI Taxonomy" id="2792791"/>
    <lineage>
        <taxon>Bacteria</taxon>
        <taxon>Pseudomonadati</taxon>
        <taxon>Pseudomonadota</taxon>
        <taxon>Gammaproteobacteria</taxon>
        <taxon>Chromatiales</taxon>
        <taxon>Sedimenticolaceae</taxon>
        <taxon>Candidatus Thiodiazotropha</taxon>
    </lineage>
</organism>
<gene>
    <name evidence="1" type="ORF">KME65_02280</name>
</gene>
<evidence type="ECO:0000313" key="2">
    <source>
        <dbReference type="Proteomes" id="UP000770889"/>
    </source>
</evidence>
<dbReference type="InterPro" id="IPR003787">
    <property type="entry name" value="Sulphur_relay_DsrE/F-like"/>
</dbReference>